<proteinExistence type="predicted"/>
<reference evidence="1 2" key="1">
    <citation type="submission" date="2023-04" db="EMBL/GenBank/DDBJ databases">
        <title>Ottowia paracancer sp. nov., isolated from human stomach.</title>
        <authorList>
            <person name="Song Y."/>
        </authorList>
    </citation>
    <scope>NUCLEOTIDE SEQUENCE [LARGE SCALE GENOMIC DNA]</scope>
    <source>
        <strain evidence="1 2">10c7w1</strain>
    </source>
</reference>
<organism evidence="1 2">
    <name type="scientific">Ottowia cancrivicina</name>
    <dbReference type="NCBI Taxonomy" id="3040346"/>
    <lineage>
        <taxon>Bacteria</taxon>
        <taxon>Pseudomonadati</taxon>
        <taxon>Pseudomonadota</taxon>
        <taxon>Betaproteobacteria</taxon>
        <taxon>Burkholderiales</taxon>
        <taxon>Comamonadaceae</taxon>
        <taxon>Ottowia</taxon>
    </lineage>
</organism>
<accession>A0AAW6RJ35</accession>
<sequence>MSYTTQGHTKKESNVLESKEYEYNAAERLIRYASTEQGQSGPQIEASYRHDPFGRRIAKTVRQGQNTRTTHYIYSEQGLMAEADEKEQMTKAYGFNPVAAQLGLFTQA</sequence>
<name>A0AAW6RJ35_9BURK</name>
<dbReference type="Gene3D" id="2.180.10.10">
    <property type="entry name" value="RHS repeat-associated core"/>
    <property type="match status" value="1"/>
</dbReference>
<dbReference type="EMBL" id="JARVII010000032">
    <property type="protein sequence ID" value="MDG9700363.1"/>
    <property type="molecule type" value="Genomic_DNA"/>
</dbReference>
<dbReference type="Proteomes" id="UP001237156">
    <property type="component" value="Unassembled WGS sequence"/>
</dbReference>
<keyword evidence="2" id="KW-1185">Reference proteome</keyword>
<evidence type="ECO:0000313" key="2">
    <source>
        <dbReference type="Proteomes" id="UP001237156"/>
    </source>
</evidence>
<gene>
    <name evidence="1" type="ORF">QB898_11700</name>
</gene>
<protein>
    <submittedName>
        <fullName evidence="1">Uncharacterized protein</fullName>
    </submittedName>
</protein>
<comment type="caution">
    <text evidence="1">The sequence shown here is derived from an EMBL/GenBank/DDBJ whole genome shotgun (WGS) entry which is preliminary data.</text>
</comment>
<evidence type="ECO:0000313" key="1">
    <source>
        <dbReference type="EMBL" id="MDG9700363.1"/>
    </source>
</evidence>
<dbReference type="AlphaFoldDB" id="A0AAW6RJ35"/>